<dbReference type="PANTHER" id="PTHR38793:SF1">
    <property type="entry name" value="SMODS AND SLOG-ASSOCIATING 2TM EFFECTOR DOMAIN-CONTAINING PROTEIN"/>
    <property type="match status" value="1"/>
</dbReference>
<protein>
    <recommendedName>
        <fullName evidence="3">SMODS and SLOG-associating 2TM effector domain-containing protein</fullName>
    </recommendedName>
</protein>
<evidence type="ECO:0000259" key="3">
    <source>
        <dbReference type="Pfam" id="PF18142"/>
    </source>
</evidence>
<dbReference type="PANTHER" id="PTHR38793">
    <property type="entry name" value="SLATT_FUNGAL DOMAIN-CONTAINING PROTEIN-RELATED"/>
    <property type="match status" value="1"/>
</dbReference>
<feature type="transmembrane region" description="Helical" evidence="2">
    <location>
        <begin position="165"/>
        <end position="188"/>
    </location>
</feature>
<feature type="compositionally biased region" description="Basic residues" evidence="1">
    <location>
        <begin position="294"/>
        <end position="306"/>
    </location>
</feature>
<dbReference type="Pfam" id="PF18142">
    <property type="entry name" value="SLATT_fungal"/>
    <property type="match status" value="1"/>
</dbReference>
<gene>
    <name evidence="4" type="ORF">SLS62_000096</name>
</gene>
<dbReference type="InterPro" id="IPR041622">
    <property type="entry name" value="SLATT_fungi"/>
</dbReference>
<feature type="compositionally biased region" description="Basic residues" evidence="1">
    <location>
        <begin position="51"/>
        <end position="63"/>
    </location>
</feature>
<feature type="compositionally biased region" description="Acidic residues" evidence="1">
    <location>
        <begin position="69"/>
        <end position="88"/>
    </location>
</feature>
<feature type="region of interest" description="Disordered" evidence="1">
    <location>
        <begin position="1"/>
        <end position="93"/>
    </location>
</feature>
<sequence>MSTTLYLNPDTPQSHSHPQKRNQQAGGDDDHSSHHHHHHYDRTASAPGGRQHPRASARQRRRGAAGLLDSDDPYDDDDDDDYDNGPEEETQRYRRLTHAEWVRFCRGVGAMRDDSDGDSGGGKSIEEGEMAAVVVSRPTCALWPAKGFRDGLYRDVLMQQTKYAYLYYALSISKWVLLLLQIALGSILTALGSFAGSQGIPITVIAAINTGVAGVLALLHNSGLPERFRSDRNEFKAVEEHVKYVVDTALVRGADGVDDALAECFDRFRAARQSVESNMPAFYTPSSALSSASSRRRRQQQQRGRRGGGERR</sequence>
<evidence type="ECO:0000256" key="1">
    <source>
        <dbReference type="SAM" id="MobiDB-lite"/>
    </source>
</evidence>
<evidence type="ECO:0000256" key="2">
    <source>
        <dbReference type="SAM" id="Phobius"/>
    </source>
</evidence>
<name>A0AAN9VCQ2_9PEZI</name>
<keyword evidence="5" id="KW-1185">Reference proteome</keyword>
<comment type="caution">
    <text evidence="4">The sequence shown here is derived from an EMBL/GenBank/DDBJ whole genome shotgun (WGS) entry which is preliminary data.</text>
</comment>
<proteinExistence type="predicted"/>
<feature type="domain" description="SMODS and SLOG-associating 2TM effector" evidence="3">
    <location>
        <begin position="156"/>
        <end position="273"/>
    </location>
</feature>
<feature type="transmembrane region" description="Helical" evidence="2">
    <location>
        <begin position="200"/>
        <end position="219"/>
    </location>
</feature>
<feature type="compositionally biased region" description="Polar residues" evidence="1">
    <location>
        <begin position="1"/>
        <end position="25"/>
    </location>
</feature>
<keyword evidence="2" id="KW-0472">Membrane</keyword>
<dbReference type="NCBIfam" id="NF033635">
    <property type="entry name" value="SLATT_fungal"/>
    <property type="match status" value="1"/>
</dbReference>
<keyword evidence="2" id="KW-1133">Transmembrane helix</keyword>
<accession>A0AAN9VCQ2</accession>
<dbReference type="Proteomes" id="UP001320420">
    <property type="component" value="Unassembled WGS sequence"/>
</dbReference>
<dbReference type="EMBL" id="JAKJXP020000001">
    <property type="protein sequence ID" value="KAK7757718.1"/>
    <property type="molecule type" value="Genomic_DNA"/>
</dbReference>
<evidence type="ECO:0000313" key="4">
    <source>
        <dbReference type="EMBL" id="KAK7757718.1"/>
    </source>
</evidence>
<dbReference type="AlphaFoldDB" id="A0AAN9VCQ2"/>
<feature type="region of interest" description="Disordered" evidence="1">
    <location>
        <begin position="281"/>
        <end position="312"/>
    </location>
</feature>
<keyword evidence="2" id="KW-0812">Transmembrane</keyword>
<organism evidence="4 5">
    <name type="scientific">Diatrype stigma</name>
    <dbReference type="NCBI Taxonomy" id="117547"/>
    <lineage>
        <taxon>Eukaryota</taxon>
        <taxon>Fungi</taxon>
        <taxon>Dikarya</taxon>
        <taxon>Ascomycota</taxon>
        <taxon>Pezizomycotina</taxon>
        <taxon>Sordariomycetes</taxon>
        <taxon>Xylariomycetidae</taxon>
        <taxon>Xylariales</taxon>
        <taxon>Diatrypaceae</taxon>
        <taxon>Diatrype</taxon>
    </lineage>
</organism>
<reference evidence="4 5" key="1">
    <citation type="submission" date="2024-02" db="EMBL/GenBank/DDBJ databases">
        <title>De novo assembly and annotation of 12 fungi associated with fruit tree decline syndrome in Ontario, Canada.</title>
        <authorList>
            <person name="Sulman M."/>
            <person name="Ellouze W."/>
            <person name="Ilyukhin E."/>
        </authorList>
    </citation>
    <scope>NUCLEOTIDE SEQUENCE [LARGE SCALE GENOMIC DNA]</scope>
    <source>
        <strain evidence="4 5">M11/M66-122</strain>
    </source>
</reference>
<evidence type="ECO:0000313" key="5">
    <source>
        <dbReference type="Proteomes" id="UP001320420"/>
    </source>
</evidence>